<evidence type="ECO:0000313" key="3">
    <source>
        <dbReference type="Proteomes" id="UP000095614"/>
    </source>
</evidence>
<dbReference type="EMBL" id="CZAF01000007">
    <property type="protein sequence ID" value="CUP14156.1"/>
    <property type="molecule type" value="Genomic_DNA"/>
</dbReference>
<dbReference type="OrthoDB" id="1073594at2"/>
<evidence type="ECO:0000313" key="2">
    <source>
        <dbReference type="EMBL" id="KAB4254199.1"/>
    </source>
</evidence>
<reference evidence="2 4" key="2">
    <citation type="journal article" date="2019" name="Nat. Med.">
        <title>A library of human gut bacterial isolates paired with longitudinal multiomics data enables mechanistic microbiome research.</title>
        <authorList>
            <person name="Poyet M."/>
            <person name="Groussin M."/>
            <person name="Gibbons S.M."/>
            <person name="Avila-Pacheco J."/>
            <person name="Jiang X."/>
            <person name="Kearney S.M."/>
            <person name="Perrotta A.R."/>
            <person name="Berdy B."/>
            <person name="Zhao S."/>
            <person name="Lieberman T.D."/>
            <person name="Swanson P.K."/>
            <person name="Smith M."/>
            <person name="Roesemann S."/>
            <person name="Alexander J.E."/>
            <person name="Rich S.A."/>
            <person name="Livny J."/>
            <person name="Vlamakis H."/>
            <person name="Clish C."/>
            <person name="Bullock K."/>
            <person name="Deik A."/>
            <person name="Scott J."/>
            <person name="Pierce K.A."/>
            <person name="Xavier R.J."/>
            <person name="Alm E.J."/>
        </authorList>
    </citation>
    <scope>NUCLEOTIDE SEQUENCE [LARGE SCALE GENOMIC DNA]</scope>
    <source>
        <strain evidence="2 4">BIOML-A3</strain>
    </source>
</reference>
<evidence type="ECO:0000313" key="1">
    <source>
        <dbReference type="EMBL" id="CUP14156.1"/>
    </source>
</evidence>
<reference evidence="1 3" key="1">
    <citation type="submission" date="2015-09" db="EMBL/GenBank/DDBJ databases">
        <authorList>
            <consortium name="Pathogen Informatics"/>
        </authorList>
    </citation>
    <scope>NUCLEOTIDE SEQUENCE [LARGE SCALE GENOMIC DNA]</scope>
    <source>
        <strain evidence="1 3">2789STDY5834847</strain>
    </source>
</reference>
<evidence type="ECO:0000313" key="4">
    <source>
        <dbReference type="Proteomes" id="UP000487989"/>
    </source>
</evidence>
<proteinExistence type="predicted"/>
<name>A0A174KUQ3_BACUN</name>
<dbReference type="AlphaFoldDB" id="A0A174KUQ3"/>
<accession>A0A174KUQ3</accession>
<dbReference type="RefSeq" id="WP_004320499.1">
    <property type="nucleotide sequence ID" value="NZ_CAXSKL010000026.1"/>
</dbReference>
<dbReference type="EMBL" id="WCTJ01000014">
    <property type="protein sequence ID" value="KAB4254199.1"/>
    <property type="molecule type" value="Genomic_DNA"/>
</dbReference>
<dbReference type="Proteomes" id="UP000095614">
    <property type="component" value="Unassembled WGS sequence"/>
</dbReference>
<protein>
    <submittedName>
        <fullName evidence="1">Uncharacterized protein</fullName>
    </submittedName>
</protein>
<dbReference type="Proteomes" id="UP000487989">
    <property type="component" value="Unassembled WGS sequence"/>
</dbReference>
<organism evidence="1 3">
    <name type="scientific">Bacteroides uniformis</name>
    <dbReference type="NCBI Taxonomy" id="820"/>
    <lineage>
        <taxon>Bacteria</taxon>
        <taxon>Pseudomonadati</taxon>
        <taxon>Bacteroidota</taxon>
        <taxon>Bacteroidia</taxon>
        <taxon>Bacteroidales</taxon>
        <taxon>Bacteroidaceae</taxon>
        <taxon>Bacteroides</taxon>
    </lineage>
</organism>
<dbReference type="GeneID" id="82525568"/>
<gene>
    <name evidence="1" type="ORF">ERS852462_02748</name>
    <name evidence="2" type="ORF">GAP48_09930</name>
</gene>
<sequence length="126" mass="14305">MDKEYVMHIAQTIKEQLLSFTPIPVFMSWGVSEFVATVFQELPALRLKVNGRLHAGYVVIALNGSDYYEVYLLKEDDSNAKCVNEEVCFDELGDVIDRAIESGTDKEEYDKFCDRQLAELLSGTRA</sequence>